<evidence type="ECO:0000313" key="5">
    <source>
        <dbReference type="EMBL" id="MBF1164542.1"/>
    </source>
</evidence>
<protein>
    <recommendedName>
        <fullName evidence="4">Chaperone NapD</fullName>
    </recommendedName>
    <alternativeName>
        <fullName evidence="4">NapA signal peptide-binding chaperone NapD</fullName>
    </alternativeName>
</protein>
<name>A0A930BRP2_9RHOO</name>
<comment type="similarity">
    <text evidence="4">Belongs to the NapD family.</text>
</comment>
<dbReference type="HAMAP" id="MF_02200">
    <property type="entry name" value="NapD"/>
    <property type="match status" value="1"/>
</dbReference>
<keyword evidence="3 4" id="KW-0143">Chaperone</keyword>
<comment type="function">
    <text evidence="4">Chaperone for NapA, the catalytic subunit of the periplasmic nitrate reductase. It binds directly and specifically to the twin-arginine signal peptide of NapA, preventing premature interaction with the Tat translocase and premature export.</text>
</comment>
<dbReference type="AlphaFoldDB" id="A0A930BRP2"/>
<evidence type="ECO:0000256" key="4">
    <source>
        <dbReference type="HAMAP-Rule" id="MF_02200"/>
    </source>
</evidence>
<comment type="caution">
    <text evidence="5">The sequence shown here is derived from an EMBL/GenBank/DDBJ whole genome shotgun (WGS) entry which is preliminary data.</text>
</comment>
<dbReference type="InterPro" id="IPR005623">
    <property type="entry name" value="Chaperone_NapD_NO3_reduct"/>
</dbReference>
<dbReference type="Proteomes" id="UP000718593">
    <property type="component" value="Unassembled WGS sequence"/>
</dbReference>
<evidence type="ECO:0000313" key="6">
    <source>
        <dbReference type="Proteomes" id="UP000718593"/>
    </source>
</evidence>
<dbReference type="GO" id="GO:0005737">
    <property type="term" value="C:cytoplasm"/>
    <property type="evidence" value="ECO:0007669"/>
    <property type="project" value="UniProtKB-SubCell"/>
</dbReference>
<comment type="subunit">
    <text evidence="4">Interacts with the cytoplasmic NapA precursor.</text>
</comment>
<dbReference type="GO" id="GO:0005048">
    <property type="term" value="F:signal sequence binding"/>
    <property type="evidence" value="ECO:0007669"/>
    <property type="project" value="UniProtKB-UniRule"/>
</dbReference>
<dbReference type="Pfam" id="PF03927">
    <property type="entry name" value="NapD"/>
    <property type="match status" value="1"/>
</dbReference>
<evidence type="ECO:0000256" key="3">
    <source>
        <dbReference type="ARBA" id="ARBA00023186"/>
    </source>
</evidence>
<sequence length="86" mass="9276">MNISSAILHVVPARLAEAREALLKLPGLEIHAESPEGKMVVVLEDDDLESAANKYVALHGMPGVASVAMVYQYSDDELVETEEVQA</sequence>
<dbReference type="PANTHER" id="PTHR38603">
    <property type="entry name" value="CHAPERONE NAPD"/>
    <property type="match status" value="1"/>
</dbReference>
<reference evidence="5" key="1">
    <citation type="submission" date="2020-04" db="EMBL/GenBank/DDBJ databases">
        <title>Deep metagenomics examines the oral microbiome during advanced dental caries in children, revealing novel taxa and co-occurrences with host molecules.</title>
        <authorList>
            <person name="Baker J.L."/>
            <person name="Morton J.T."/>
            <person name="Dinis M."/>
            <person name="Alvarez R."/>
            <person name="Tran N.C."/>
            <person name="Knight R."/>
            <person name="Edlund A."/>
        </authorList>
    </citation>
    <scope>NUCLEOTIDE SEQUENCE</scope>
    <source>
        <strain evidence="5">JCVI_32_bin.24</strain>
    </source>
</reference>
<organism evidence="5 6">
    <name type="scientific">Dechloromonas agitata</name>
    <dbReference type="NCBI Taxonomy" id="73030"/>
    <lineage>
        <taxon>Bacteria</taxon>
        <taxon>Pseudomonadati</taxon>
        <taxon>Pseudomonadota</taxon>
        <taxon>Betaproteobacteria</taxon>
        <taxon>Rhodocyclales</taxon>
        <taxon>Azonexaceae</taxon>
        <taxon>Dechloromonas</taxon>
    </lineage>
</organism>
<dbReference type="GO" id="GO:0051224">
    <property type="term" value="P:negative regulation of protein transport"/>
    <property type="evidence" value="ECO:0007669"/>
    <property type="project" value="UniProtKB-UniRule"/>
</dbReference>
<accession>A0A930BRP2</accession>
<keyword evidence="2 4" id="KW-0963">Cytoplasm</keyword>
<dbReference type="RefSeq" id="WP_035854627.1">
    <property type="nucleotide sequence ID" value="NZ_JARBJQ010000004.1"/>
</dbReference>
<evidence type="ECO:0000256" key="1">
    <source>
        <dbReference type="ARBA" id="ARBA00004496"/>
    </source>
</evidence>
<proteinExistence type="inferred from homology"/>
<evidence type="ECO:0000256" key="2">
    <source>
        <dbReference type="ARBA" id="ARBA00022490"/>
    </source>
</evidence>
<dbReference type="EMBL" id="JABZMI010000081">
    <property type="protein sequence ID" value="MBF1164542.1"/>
    <property type="molecule type" value="Genomic_DNA"/>
</dbReference>
<gene>
    <name evidence="4" type="primary">napD</name>
    <name evidence="5" type="ORF">HXL68_05835</name>
</gene>
<comment type="subcellular location">
    <subcellularLocation>
        <location evidence="1 4">Cytoplasm</location>
    </subcellularLocation>
</comment>
<dbReference type="PANTHER" id="PTHR38603:SF1">
    <property type="entry name" value="CHAPERONE NAPD"/>
    <property type="match status" value="1"/>
</dbReference>
<dbReference type="Gene3D" id="3.30.70.920">
    <property type="match status" value="1"/>
</dbReference>